<sequence>MNDYLNANSSNTITSTTTGAARAHFHELIDHLMQLEISDIDASLPKITLTDCSTIANTAPVEVAHTDSNTTATSHTNDNAFAFQFNNTYNCNNFSAYNAFDLQVTEQKQQQQLEQQVQTSARRNGFTLRQTKFGTSYSSLDIPDEVYYNSEARPP</sequence>
<dbReference type="AlphaFoldDB" id="A0A0A1X4I4"/>
<reference evidence="1" key="1">
    <citation type="submission" date="2014-11" db="EMBL/GenBank/DDBJ databases">
        <authorList>
            <person name="Geib S."/>
        </authorList>
    </citation>
    <scope>NUCLEOTIDE SEQUENCE</scope>
</reference>
<dbReference type="EMBL" id="GBXI01008622">
    <property type="protein sequence ID" value="JAD05670.1"/>
    <property type="molecule type" value="Transcribed_RNA"/>
</dbReference>
<name>A0A0A1X4I4_ZEUCU</name>
<protein>
    <submittedName>
        <fullName evidence="1">GMP synthase [glutamine-hydrolyzing]</fullName>
    </submittedName>
</protein>
<reference evidence="1" key="2">
    <citation type="journal article" date="2015" name="Gigascience">
        <title>Reconstructing a comprehensive transcriptome assembly of a white-pupal translocated strain of the pest fruit fly Bactrocera cucurbitae.</title>
        <authorList>
            <person name="Sim S.B."/>
            <person name="Calla B."/>
            <person name="Hall B."/>
            <person name="DeRego T."/>
            <person name="Geib S.M."/>
        </authorList>
    </citation>
    <scope>NUCLEOTIDE SEQUENCE</scope>
</reference>
<gene>
    <name evidence="1" type="primary">guaA</name>
    <name evidence="1" type="ORF">g.24541</name>
</gene>
<evidence type="ECO:0000313" key="1">
    <source>
        <dbReference type="EMBL" id="JAD05670.1"/>
    </source>
</evidence>
<organism evidence="1">
    <name type="scientific">Zeugodacus cucurbitae</name>
    <name type="common">Melon fruit fly</name>
    <name type="synonym">Bactrocera cucurbitae</name>
    <dbReference type="NCBI Taxonomy" id="28588"/>
    <lineage>
        <taxon>Eukaryota</taxon>
        <taxon>Metazoa</taxon>
        <taxon>Ecdysozoa</taxon>
        <taxon>Arthropoda</taxon>
        <taxon>Hexapoda</taxon>
        <taxon>Insecta</taxon>
        <taxon>Pterygota</taxon>
        <taxon>Neoptera</taxon>
        <taxon>Endopterygota</taxon>
        <taxon>Diptera</taxon>
        <taxon>Brachycera</taxon>
        <taxon>Muscomorpha</taxon>
        <taxon>Tephritoidea</taxon>
        <taxon>Tephritidae</taxon>
        <taxon>Zeugodacus</taxon>
        <taxon>Zeugodacus</taxon>
    </lineage>
</organism>
<accession>A0A0A1X4I4</accession>
<proteinExistence type="predicted"/>